<evidence type="ECO:0000256" key="5">
    <source>
        <dbReference type="SAM" id="Phobius"/>
    </source>
</evidence>
<dbReference type="PANTHER" id="PTHR10903:SF186">
    <property type="entry name" value="GTPASE IMAP FAMILY MEMBER 4-LIKE-RELATED"/>
    <property type="match status" value="1"/>
</dbReference>
<evidence type="ECO:0000256" key="4">
    <source>
        <dbReference type="SAM" id="Coils"/>
    </source>
</evidence>
<name>A0A6P7JEB7_9TELE</name>
<proteinExistence type="inferred from homology"/>
<sequence length="284" mass="31231">MASKCAPLGKPDLRIVLVGKTGVGKSTTGNIILRGKVFKSTLSSSSVTAECQKETGEFEGQKLAVIDTPGLFDTETPEETVKQEIIRSICLCAPGPHVMLVVLQPSRFTEEEKQTVKILQKMFGEKSADYMMVLFTHGDDLEEEGVTIEAFIGQNKDLCDFVKQCHGGYHIFNNRNKKDPSQVRELLKKINEMIERNGGSCYTNEMFQEAERVIQEEKERLLRENQNMDAEEARRLAERHNSLMRDGAAIGAAIGMVGGPLGAAVGAAIGALVVAVKEKRCVIQ</sequence>
<dbReference type="Pfam" id="PF04548">
    <property type="entry name" value="AIG1"/>
    <property type="match status" value="1"/>
</dbReference>
<evidence type="ECO:0000256" key="2">
    <source>
        <dbReference type="ARBA" id="ARBA00022741"/>
    </source>
</evidence>
<dbReference type="RefSeq" id="XP_028275154.1">
    <property type="nucleotide sequence ID" value="XM_028419353.1"/>
</dbReference>
<dbReference type="FunFam" id="3.40.50.300:FF:000366">
    <property type="entry name" value="GTPase, IMAP family member 2"/>
    <property type="match status" value="1"/>
</dbReference>
<dbReference type="InParanoid" id="A0A6P7JEB7"/>
<keyword evidence="3" id="KW-0342">GTP-binding</keyword>
<dbReference type="Proteomes" id="UP000515145">
    <property type="component" value="Chromosome 13"/>
</dbReference>
<protein>
    <submittedName>
        <fullName evidence="8">GTPase IMAP family member 4-like</fullName>
    </submittedName>
</protein>
<dbReference type="AlphaFoldDB" id="A0A6P7JEB7"/>
<dbReference type="PROSITE" id="PS51720">
    <property type="entry name" value="G_AIG1"/>
    <property type="match status" value="1"/>
</dbReference>
<feature type="transmembrane region" description="Helical" evidence="5">
    <location>
        <begin position="249"/>
        <end position="276"/>
    </location>
</feature>
<evidence type="ECO:0000259" key="6">
    <source>
        <dbReference type="PROSITE" id="PS51720"/>
    </source>
</evidence>
<dbReference type="InterPro" id="IPR045058">
    <property type="entry name" value="GIMA/IAN/Toc"/>
</dbReference>
<keyword evidence="5" id="KW-0472">Membrane</keyword>
<dbReference type="InterPro" id="IPR006703">
    <property type="entry name" value="G_AIG1"/>
</dbReference>
<keyword evidence="5" id="KW-0812">Transmembrane</keyword>
<dbReference type="CDD" id="cd01852">
    <property type="entry name" value="AIG1"/>
    <property type="match status" value="1"/>
</dbReference>
<keyword evidence="2" id="KW-0547">Nucleotide-binding</keyword>
<keyword evidence="4" id="KW-0175">Coiled coil</keyword>
<dbReference type="Gene3D" id="3.40.50.300">
    <property type="entry name" value="P-loop containing nucleotide triphosphate hydrolases"/>
    <property type="match status" value="1"/>
</dbReference>
<keyword evidence="7" id="KW-1185">Reference proteome</keyword>
<dbReference type="InterPro" id="IPR027417">
    <property type="entry name" value="P-loop_NTPase"/>
</dbReference>
<feature type="coiled-coil region" evidence="4">
    <location>
        <begin position="204"/>
        <end position="234"/>
    </location>
</feature>
<evidence type="ECO:0000313" key="7">
    <source>
        <dbReference type="Proteomes" id="UP000515145"/>
    </source>
</evidence>
<dbReference type="OrthoDB" id="5985928at2759"/>
<gene>
    <name evidence="8" type="primary">LOC114444624</name>
</gene>
<organism evidence="7 8">
    <name type="scientific">Parambassis ranga</name>
    <name type="common">Indian glassy fish</name>
    <dbReference type="NCBI Taxonomy" id="210632"/>
    <lineage>
        <taxon>Eukaryota</taxon>
        <taxon>Metazoa</taxon>
        <taxon>Chordata</taxon>
        <taxon>Craniata</taxon>
        <taxon>Vertebrata</taxon>
        <taxon>Euteleostomi</taxon>
        <taxon>Actinopterygii</taxon>
        <taxon>Neopterygii</taxon>
        <taxon>Teleostei</taxon>
        <taxon>Neoteleostei</taxon>
        <taxon>Acanthomorphata</taxon>
        <taxon>Ovalentaria</taxon>
        <taxon>Ambassidae</taxon>
        <taxon>Parambassis</taxon>
    </lineage>
</organism>
<feature type="domain" description="AIG1-type G" evidence="6">
    <location>
        <begin position="10"/>
        <end position="211"/>
    </location>
</feature>
<evidence type="ECO:0000256" key="1">
    <source>
        <dbReference type="ARBA" id="ARBA00008535"/>
    </source>
</evidence>
<comment type="similarity">
    <text evidence="1">Belongs to the TRAFAC class TrmE-Era-EngA-EngB-Septin-like GTPase superfamily. AIG1/Toc34/Toc159-like paraseptin GTPase family. IAN subfamily.</text>
</comment>
<accession>A0A6P7JEB7</accession>
<dbReference type="SUPFAM" id="SSF52540">
    <property type="entry name" value="P-loop containing nucleoside triphosphate hydrolases"/>
    <property type="match status" value="1"/>
</dbReference>
<evidence type="ECO:0000256" key="3">
    <source>
        <dbReference type="ARBA" id="ARBA00023134"/>
    </source>
</evidence>
<dbReference type="GO" id="GO:0005525">
    <property type="term" value="F:GTP binding"/>
    <property type="evidence" value="ECO:0007669"/>
    <property type="project" value="UniProtKB-KW"/>
</dbReference>
<dbReference type="PANTHER" id="PTHR10903">
    <property type="entry name" value="GTPASE, IMAP FAMILY MEMBER-RELATED"/>
    <property type="match status" value="1"/>
</dbReference>
<evidence type="ECO:0000313" key="8">
    <source>
        <dbReference type="RefSeq" id="XP_028275154.1"/>
    </source>
</evidence>
<keyword evidence="5" id="KW-1133">Transmembrane helix</keyword>
<reference evidence="8" key="1">
    <citation type="submission" date="2025-08" db="UniProtKB">
        <authorList>
            <consortium name="RefSeq"/>
        </authorList>
    </citation>
    <scope>IDENTIFICATION</scope>
</reference>
<dbReference type="GeneID" id="114444624"/>